<dbReference type="AlphaFoldDB" id="A0A6J7MJ05"/>
<proteinExistence type="predicted"/>
<evidence type="ECO:0000313" key="1">
    <source>
        <dbReference type="EMBL" id="CAB4978453.1"/>
    </source>
</evidence>
<reference evidence="1" key="1">
    <citation type="submission" date="2020-05" db="EMBL/GenBank/DDBJ databases">
        <authorList>
            <person name="Chiriac C."/>
            <person name="Salcher M."/>
            <person name="Ghai R."/>
            <person name="Kavagutti S V."/>
        </authorList>
    </citation>
    <scope>NUCLEOTIDE SEQUENCE</scope>
</reference>
<gene>
    <name evidence="1" type="ORF">UFOPK3935_00565</name>
</gene>
<dbReference type="EMBL" id="CAFBOH010000056">
    <property type="protein sequence ID" value="CAB4978453.1"/>
    <property type="molecule type" value="Genomic_DNA"/>
</dbReference>
<organism evidence="1">
    <name type="scientific">freshwater metagenome</name>
    <dbReference type="NCBI Taxonomy" id="449393"/>
    <lineage>
        <taxon>unclassified sequences</taxon>
        <taxon>metagenomes</taxon>
        <taxon>ecological metagenomes</taxon>
    </lineage>
</organism>
<name>A0A6J7MJ05_9ZZZZ</name>
<accession>A0A6J7MJ05</accession>
<protein>
    <submittedName>
        <fullName evidence="1">Unannotated protein</fullName>
    </submittedName>
</protein>
<sequence>MGTPNLCALPTAISAPISPGDLRSVNANKSQSIMASAPADLILLMAESKFLISPVEFG</sequence>